<dbReference type="EMBL" id="SLWQ01000007">
    <property type="protein sequence ID" value="TCO38904.1"/>
    <property type="molecule type" value="Genomic_DNA"/>
</dbReference>
<dbReference type="CDD" id="cd03043">
    <property type="entry name" value="GST_N_1"/>
    <property type="match status" value="1"/>
</dbReference>
<evidence type="ECO:0000313" key="3">
    <source>
        <dbReference type="Proteomes" id="UP000294862"/>
    </source>
</evidence>
<proteinExistence type="predicted"/>
<dbReference type="Gene3D" id="1.20.1050.10">
    <property type="match status" value="1"/>
</dbReference>
<reference evidence="2 3" key="1">
    <citation type="journal article" date="2015" name="Stand. Genomic Sci.">
        <title>Genomic Encyclopedia of Bacterial and Archaeal Type Strains, Phase III: the genomes of soil and plant-associated and newly described type strains.</title>
        <authorList>
            <person name="Whitman W.B."/>
            <person name="Woyke T."/>
            <person name="Klenk H.P."/>
            <person name="Zhou Y."/>
            <person name="Lilburn T.G."/>
            <person name="Beck B.J."/>
            <person name="De Vos P."/>
            <person name="Vandamme P."/>
            <person name="Eisen J.A."/>
            <person name="Garrity G."/>
            <person name="Hugenholtz P."/>
            <person name="Kyrpides N.C."/>
        </authorList>
    </citation>
    <scope>NUCLEOTIDE SEQUENCE [LARGE SCALE GENOMIC DNA]</scope>
    <source>
        <strain evidence="2 3">A3</strain>
    </source>
</reference>
<dbReference type="InterPro" id="IPR004045">
    <property type="entry name" value="Glutathione_S-Trfase_N"/>
</dbReference>
<dbReference type="InterPro" id="IPR036282">
    <property type="entry name" value="Glutathione-S-Trfase_C_sf"/>
</dbReference>
<organism evidence="2 3">
    <name type="scientific">Dokdonella fugitiva</name>
    <dbReference type="NCBI Taxonomy" id="328517"/>
    <lineage>
        <taxon>Bacteria</taxon>
        <taxon>Pseudomonadati</taxon>
        <taxon>Pseudomonadota</taxon>
        <taxon>Gammaproteobacteria</taxon>
        <taxon>Lysobacterales</taxon>
        <taxon>Rhodanobacteraceae</taxon>
        <taxon>Dokdonella</taxon>
    </lineage>
</organism>
<dbReference type="RefSeq" id="WP_131999124.1">
    <property type="nucleotide sequence ID" value="NZ_JACGXM010000006.1"/>
</dbReference>
<keyword evidence="3" id="KW-1185">Reference proteome</keyword>
<dbReference type="CDD" id="cd03194">
    <property type="entry name" value="GST_C_3"/>
    <property type="match status" value="1"/>
</dbReference>
<dbReference type="SUPFAM" id="SSF52833">
    <property type="entry name" value="Thioredoxin-like"/>
    <property type="match status" value="1"/>
</dbReference>
<keyword evidence="2" id="KW-0808">Transferase</keyword>
<dbReference type="Pfam" id="PF13409">
    <property type="entry name" value="GST_N_2"/>
    <property type="match status" value="1"/>
</dbReference>
<comment type="caution">
    <text evidence="2">The sequence shown here is derived from an EMBL/GenBank/DDBJ whole genome shotgun (WGS) entry which is preliminary data.</text>
</comment>
<dbReference type="GO" id="GO:0004364">
    <property type="term" value="F:glutathione transferase activity"/>
    <property type="evidence" value="ECO:0007669"/>
    <property type="project" value="TreeGrafter"/>
</dbReference>
<gene>
    <name evidence="2" type="ORF">EV148_107192</name>
</gene>
<evidence type="ECO:0000259" key="1">
    <source>
        <dbReference type="PROSITE" id="PS50404"/>
    </source>
</evidence>
<dbReference type="GO" id="GO:0006559">
    <property type="term" value="P:L-phenylalanine catabolic process"/>
    <property type="evidence" value="ECO:0007669"/>
    <property type="project" value="TreeGrafter"/>
</dbReference>
<sequence length="220" mass="24492">MSTRPLLIIGNKNYSSWSLRPWLLLRHHGIAFDEHRLLLDTPEFAREIGDWSPNRSVPALRHGGLTVWDSIAICEYVNETFLDGAGWPRDAAARAVARSVAAEMHSGFRALRTRMPMNARRRVADFAYGDDVRAEIARVFAIWHDCRVRFGAGGPFLFGGFSIADAMYAPVVLRFLTYGVAIEPALRPWVDALLALPAMQEWLRDGAAESEVLAATEAVA</sequence>
<accession>A0A4R2I467</accession>
<dbReference type="AlphaFoldDB" id="A0A4R2I467"/>
<dbReference type="PANTHER" id="PTHR42673">
    <property type="entry name" value="MALEYLACETOACETATE ISOMERASE"/>
    <property type="match status" value="1"/>
</dbReference>
<dbReference type="OrthoDB" id="9799538at2"/>
<dbReference type="Proteomes" id="UP000294862">
    <property type="component" value="Unassembled WGS sequence"/>
</dbReference>
<dbReference type="Pfam" id="PF13410">
    <property type="entry name" value="GST_C_2"/>
    <property type="match status" value="1"/>
</dbReference>
<protein>
    <submittedName>
        <fullName evidence="2">Glutathione S-transferase</fullName>
    </submittedName>
</protein>
<dbReference type="SUPFAM" id="SSF47616">
    <property type="entry name" value="GST C-terminal domain-like"/>
    <property type="match status" value="1"/>
</dbReference>
<dbReference type="PROSITE" id="PS50404">
    <property type="entry name" value="GST_NTER"/>
    <property type="match status" value="1"/>
</dbReference>
<name>A0A4R2I467_9GAMM</name>
<evidence type="ECO:0000313" key="2">
    <source>
        <dbReference type="EMBL" id="TCO38904.1"/>
    </source>
</evidence>
<dbReference type="Gene3D" id="3.40.30.10">
    <property type="entry name" value="Glutaredoxin"/>
    <property type="match status" value="1"/>
</dbReference>
<dbReference type="GO" id="GO:0016034">
    <property type="term" value="F:maleylacetoacetate isomerase activity"/>
    <property type="evidence" value="ECO:0007669"/>
    <property type="project" value="TreeGrafter"/>
</dbReference>
<dbReference type="PANTHER" id="PTHR42673:SF4">
    <property type="entry name" value="MALEYLACETOACETATE ISOMERASE"/>
    <property type="match status" value="1"/>
</dbReference>
<feature type="domain" description="GST N-terminal" evidence="1">
    <location>
        <begin position="5"/>
        <end position="85"/>
    </location>
</feature>
<dbReference type="InterPro" id="IPR036249">
    <property type="entry name" value="Thioredoxin-like_sf"/>
</dbReference>
<dbReference type="GO" id="GO:0006749">
    <property type="term" value="P:glutathione metabolic process"/>
    <property type="evidence" value="ECO:0007669"/>
    <property type="project" value="TreeGrafter"/>
</dbReference>